<dbReference type="AlphaFoldDB" id="A0A2K8SJI9"/>
<evidence type="ECO:0000313" key="2">
    <source>
        <dbReference type="Proteomes" id="UP000232003"/>
    </source>
</evidence>
<keyword evidence="2" id="KW-1185">Reference proteome</keyword>
<dbReference type="EMBL" id="CP024785">
    <property type="protein sequence ID" value="AUB35463.1"/>
    <property type="molecule type" value="Genomic_DNA"/>
</dbReference>
<organism evidence="1 2">
    <name type="scientific">Nostoc flagelliforme CCNUN1</name>
    <dbReference type="NCBI Taxonomy" id="2038116"/>
    <lineage>
        <taxon>Bacteria</taxon>
        <taxon>Bacillati</taxon>
        <taxon>Cyanobacteriota</taxon>
        <taxon>Cyanophyceae</taxon>
        <taxon>Nostocales</taxon>
        <taxon>Nostocaceae</taxon>
        <taxon>Nostoc</taxon>
    </lineage>
</organism>
<protein>
    <submittedName>
        <fullName evidence="1">Putative ATPase, archaeal AAA+ ATPase superfamily</fullName>
    </submittedName>
</protein>
<dbReference type="KEGG" id="nfl:COO91_01343"/>
<accession>A0A2K8SJI9</accession>
<gene>
    <name evidence="1" type="ORF">COO91_01343</name>
</gene>
<dbReference type="RefSeq" id="WP_225912460.1">
    <property type="nucleotide sequence ID" value="NZ_CAWNNC010000001.1"/>
</dbReference>
<proteinExistence type="predicted"/>
<name>A0A2K8SJI9_9NOSO</name>
<evidence type="ECO:0000313" key="1">
    <source>
        <dbReference type="EMBL" id="AUB35463.1"/>
    </source>
</evidence>
<reference evidence="1 2" key="1">
    <citation type="submission" date="2017-11" db="EMBL/GenBank/DDBJ databases">
        <title>Complete genome of a free-living desiccation-tolerant cyanobacterium and its photosynthetic adaptation to extreme terrestrial habitat.</title>
        <authorList>
            <person name="Shang J."/>
        </authorList>
    </citation>
    <scope>NUCLEOTIDE SEQUENCE [LARGE SCALE GENOMIC DNA]</scope>
    <source>
        <strain evidence="1 2">CCNUN1</strain>
    </source>
</reference>
<sequence length="137" mass="15409">MGFKLHADYVNCVLLNACHSEKTAIAISQYINYAIGMNQPIEDKAAIEFAKGFYDGLGYKNSGNQNLFQRAFDEGIVAIQLSGISENLTPVLLKTDDLRSDSRVDYTRLRDLLRVVGLTHCTNFLSCALTKIRRFRL</sequence>
<dbReference type="Proteomes" id="UP000232003">
    <property type="component" value="Chromosome"/>
</dbReference>